<gene>
    <name evidence="5" type="ORF">ABMA27_001354</name>
</gene>
<dbReference type="Proteomes" id="UP001549920">
    <property type="component" value="Unassembled WGS sequence"/>
</dbReference>
<proteinExistence type="predicted"/>
<evidence type="ECO:0000256" key="2">
    <source>
        <dbReference type="ARBA" id="ARBA00022771"/>
    </source>
</evidence>
<evidence type="ECO:0000313" key="5">
    <source>
        <dbReference type="EMBL" id="KAL0881503.1"/>
    </source>
</evidence>
<comment type="caution">
    <text evidence="5">The sequence shown here is derived from an EMBL/GenBank/DDBJ whole genome shotgun (WGS) entry which is preliminary data.</text>
</comment>
<evidence type="ECO:0000256" key="1">
    <source>
        <dbReference type="ARBA" id="ARBA00022723"/>
    </source>
</evidence>
<dbReference type="EMBL" id="JBEUOH010000011">
    <property type="protein sequence ID" value="KAL0881503.1"/>
    <property type="molecule type" value="Genomic_DNA"/>
</dbReference>
<evidence type="ECO:0000259" key="4">
    <source>
        <dbReference type="Pfam" id="PF04500"/>
    </source>
</evidence>
<feature type="domain" description="FLYWCH-type" evidence="4">
    <location>
        <begin position="42"/>
        <end position="92"/>
    </location>
</feature>
<dbReference type="InterPro" id="IPR007588">
    <property type="entry name" value="Znf_FLYWCH"/>
</dbReference>
<dbReference type="Pfam" id="PF04500">
    <property type="entry name" value="FLYWCH"/>
    <property type="match status" value="2"/>
</dbReference>
<keyword evidence="3" id="KW-0862">Zinc</keyword>
<keyword evidence="1" id="KW-0479">Metal-binding</keyword>
<sequence length="162" mass="18827">MNFDQERWRPGQGLRVVNCSFLSSVFISLTEGKLLIKSSWIKRSNKGNPIIVIDGYRYSKHTVSGLKTRWYCSHHHKKCSAVLYTIQDEIVSCRGIKPKFIQSQKGNLMLVYKGYRYSKQSVRGLKTRWHCSSQHKRCSAVLFTVDDEIISLRSHHNHPKTD</sequence>
<protein>
    <recommendedName>
        <fullName evidence="4">FLYWCH-type domain-containing protein</fullName>
    </recommendedName>
</protein>
<evidence type="ECO:0000256" key="3">
    <source>
        <dbReference type="ARBA" id="ARBA00022833"/>
    </source>
</evidence>
<keyword evidence="2" id="KW-0863">Zinc-finger</keyword>
<keyword evidence="6" id="KW-1185">Reference proteome</keyword>
<organism evidence="5 6">
    <name type="scientific">Loxostege sticticalis</name>
    <name type="common">Beet webworm moth</name>
    <dbReference type="NCBI Taxonomy" id="481309"/>
    <lineage>
        <taxon>Eukaryota</taxon>
        <taxon>Metazoa</taxon>
        <taxon>Ecdysozoa</taxon>
        <taxon>Arthropoda</taxon>
        <taxon>Hexapoda</taxon>
        <taxon>Insecta</taxon>
        <taxon>Pterygota</taxon>
        <taxon>Neoptera</taxon>
        <taxon>Endopterygota</taxon>
        <taxon>Lepidoptera</taxon>
        <taxon>Glossata</taxon>
        <taxon>Ditrysia</taxon>
        <taxon>Pyraloidea</taxon>
        <taxon>Crambidae</taxon>
        <taxon>Pyraustinae</taxon>
        <taxon>Loxostege</taxon>
    </lineage>
</organism>
<reference evidence="5 6" key="1">
    <citation type="submission" date="2024-06" db="EMBL/GenBank/DDBJ databases">
        <title>A chromosome-level genome assembly of beet webworm, Loxostege sticticalis.</title>
        <authorList>
            <person name="Zhang Y."/>
        </authorList>
    </citation>
    <scope>NUCLEOTIDE SEQUENCE [LARGE SCALE GENOMIC DNA]</scope>
    <source>
        <strain evidence="5">AQ026</strain>
        <tissue evidence="5">Whole body</tissue>
    </source>
</reference>
<feature type="domain" description="FLYWCH-type" evidence="4">
    <location>
        <begin position="100"/>
        <end position="158"/>
    </location>
</feature>
<evidence type="ECO:0000313" key="6">
    <source>
        <dbReference type="Proteomes" id="UP001549920"/>
    </source>
</evidence>
<dbReference type="Gene3D" id="2.20.25.240">
    <property type="match status" value="2"/>
</dbReference>
<accession>A0ABR3HY67</accession>
<name>A0ABR3HY67_LOXSC</name>